<dbReference type="Pfam" id="PF02894">
    <property type="entry name" value="GFO_IDH_MocA_C"/>
    <property type="match status" value="1"/>
</dbReference>
<dbReference type="InterPro" id="IPR000683">
    <property type="entry name" value="Gfo/Idh/MocA-like_OxRdtase_N"/>
</dbReference>
<evidence type="ECO:0000259" key="4">
    <source>
        <dbReference type="Pfam" id="PF02894"/>
    </source>
</evidence>
<comment type="caution">
    <text evidence="5">The sequence shown here is derived from an EMBL/GenBank/DDBJ whole genome shotgun (WGS) entry which is preliminary data.</text>
</comment>
<keyword evidence="6" id="KW-1185">Reference proteome</keyword>
<comment type="similarity">
    <text evidence="1">Belongs to the Gfo/Idh/MocA family.</text>
</comment>
<name>A0ABV0C0M2_9SPHI</name>
<evidence type="ECO:0000256" key="1">
    <source>
        <dbReference type="ARBA" id="ARBA00010928"/>
    </source>
</evidence>
<evidence type="ECO:0000256" key="2">
    <source>
        <dbReference type="ARBA" id="ARBA00023002"/>
    </source>
</evidence>
<dbReference type="SUPFAM" id="SSF51735">
    <property type="entry name" value="NAD(P)-binding Rossmann-fold domains"/>
    <property type="match status" value="1"/>
</dbReference>
<feature type="domain" description="Gfo/Idh/MocA-like oxidoreductase C-terminal" evidence="4">
    <location>
        <begin position="135"/>
        <end position="335"/>
    </location>
</feature>
<evidence type="ECO:0000313" key="6">
    <source>
        <dbReference type="Proteomes" id="UP001409291"/>
    </source>
</evidence>
<dbReference type="PANTHER" id="PTHR43708">
    <property type="entry name" value="CONSERVED EXPRESSED OXIDOREDUCTASE (EUROFUNG)"/>
    <property type="match status" value="1"/>
</dbReference>
<evidence type="ECO:0000259" key="3">
    <source>
        <dbReference type="Pfam" id="PF01408"/>
    </source>
</evidence>
<dbReference type="Gene3D" id="3.40.50.720">
    <property type="entry name" value="NAD(P)-binding Rossmann-like Domain"/>
    <property type="match status" value="1"/>
</dbReference>
<dbReference type="RefSeq" id="WP_346583283.1">
    <property type="nucleotide sequence ID" value="NZ_JBDJLH010000006.1"/>
</dbReference>
<dbReference type="Proteomes" id="UP001409291">
    <property type="component" value="Unassembled WGS sequence"/>
</dbReference>
<gene>
    <name evidence="5" type="ORF">ABE541_24515</name>
</gene>
<dbReference type="PANTHER" id="PTHR43708:SF5">
    <property type="entry name" value="CONSERVED EXPRESSED OXIDOREDUCTASE (EUROFUNG)-RELATED"/>
    <property type="match status" value="1"/>
</dbReference>
<proteinExistence type="inferred from homology"/>
<dbReference type="InterPro" id="IPR051317">
    <property type="entry name" value="Gfo/Idh/MocA_oxidoreduct"/>
</dbReference>
<feature type="domain" description="Gfo/Idh/MocA-like oxidoreductase N-terminal" evidence="3">
    <location>
        <begin position="10"/>
        <end position="121"/>
    </location>
</feature>
<dbReference type="Pfam" id="PF01408">
    <property type="entry name" value="GFO_IDH_MocA"/>
    <property type="match status" value="1"/>
</dbReference>
<organism evidence="5 6">
    <name type="scientific">Sphingobacterium kitahiroshimense</name>
    <dbReference type="NCBI Taxonomy" id="470446"/>
    <lineage>
        <taxon>Bacteria</taxon>
        <taxon>Pseudomonadati</taxon>
        <taxon>Bacteroidota</taxon>
        <taxon>Sphingobacteriia</taxon>
        <taxon>Sphingobacteriales</taxon>
        <taxon>Sphingobacteriaceae</taxon>
        <taxon>Sphingobacterium</taxon>
    </lineage>
</organism>
<evidence type="ECO:0000313" key="5">
    <source>
        <dbReference type="EMBL" id="MEN5380447.1"/>
    </source>
</evidence>
<dbReference type="InterPro" id="IPR004104">
    <property type="entry name" value="Gfo/Idh/MocA-like_OxRdtase_C"/>
</dbReference>
<dbReference type="Gene3D" id="3.30.360.10">
    <property type="entry name" value="Dihydrodipicolinate Reductase, domain 2"/>
    <property type="match status" value="1"/>
</dbReference>
<dbReference type="EMBL" id="JBDJNQ010000017">
    <property type="protein sequence ID" value="MEN5380447.1"/>
    <property type="molecule type" value="Genomic_DNA"/>
</dbReference>
<dbReference type="InterPro" id="IPR036291">
    <property type="entry name" value="NAD(P)-bd_dom_sf"/>
</dbReference>
<reference evidence="5 6" key="1">
    <citation type="submission" date="2024-04" db="EMBL/GenBank/DDBJ databases">
        <title>WGS of bacteria from Torrens River.</title>
        <authorList>
            <person name="Wyrsch E.R."/>
            <person name="Drigo B."/>
        </authorList>
    </citation>
    <scope>NUCLEOTIDE SEQUENCE [LARGE SCALE GENOMIC DNA]</scope>
    <source>
        <strain evidence="5 6">TWI391</strain>
    </source>
</reference>
<protein>
    <submittedName>
        <fullName evidence="5">Gfo/Idh/MocA family oxidoreductase</fullName>
    </submittedName>
</protein>
<sequence>MTVNKIITGVLSYGMSGRVFHTPFIANNDRFELRAVVERSTKKAQLDYPSIISYDSVEELLADDAIELVIINTPNDTHVSLAKQALLAGKHVLIEKPFAPTVSEAKELFDLGRKVGKFVLPYHNRRFDSDFNSLKSVLECGKVGEPVELHLRFDRYRAEIGQKVFKETKRPAAGILFDLGSHLLDQVISLFGKPLTAVKRTSIHRKDSEVDDFATLLLTFDHGLTVFITVSMLVLESQYSFLLHGTQGTFVKDRTDVQENQLIDGISPIDEHYGEENEHAEGLLTYLEQGNMVSERLKALKGNYMLLFDAVYDQIRNDKAYFVTEEQIYWQLEILE</sequence>
<keyword evidence="2" id="KW-0560">Oxidoreductase</keyword>
<accession>A0ABV0C0M2</accession>
<dbReference type="SUPFAM" id="SSF55347">
    <property type="entry name" value="Glyceraldehyde-3-phosphate dehydrogenase-like, C-terminal domain"/>
    <property type="match status" value="1"/>
</dbReference>